<keyword evidence="4" id="KW-1185">Reference proteome</keyword>
<proteinExistence type="predicted"/>
<dbReference type="InParanoid" id="A0A409WXG8"/>
<evidence type="ECO:0000313" key="3">
    <source>
        <dbReference type="EMBL" id="PPQ83187.1"/>
    </source>
</evidence>
<keyword evidence="2" id="KW-1133">Transmembrane helix</keyword>
<feature type="transmembrane region" description="Helical" evidence="2">
    <location>
        <begin position="139"/>
        <end position="161"/>
    </location>
</feature>
<comment type="caution">
    <text evidence="3">The sequence shown here is derived from an EMBL/GenBank/DDBJ whole genome shotgun (WGS) entry which is preliminary data.</text>
</comment>
<accession>A0A409WXG8</accession>
<dbReference type="OrthoDB" id="10539831at2759"/>
<dbReference type="Proteomes" id="UP000284842">
    <property type="component" value="Unassembled WGS sequence"/>
</dbReference>
<feature type="region of interest" description="Disordered" evidence="1">
    <location>
        <begin position="204"/>
        <end position="370"/>
    </location>
</feature>
<feature type="compositionally biased region" description="Polar residues" evidence="1">
    <location>
        <begin position="205"/>
        <end position="214"/>
    </location>
</feature>
<dbReference type="AlphaFoldDB" id="A0A409WXG8"/>
<protein>
    <submittedName>
        <fullName evidence="3">Uncharacterized protein</fullName>
    </submittedName>
</protein>
<feature type="compositionally biased region" description="Polar residues" evidence="1">
    <location>
        <begin position="238"/>
        <end position="250"/>
    </location>
</feature>
<sequence>MWTPSQHSLAQNQVLSAYLTESCIRSILKYSKDDYDKVLGLLGTNSDLFLDEFDFLPLCEVEDDEDRVEVDIGAFEHGYLEDETVNNRLILRGYENQYYIPGYPASQLVAASTAPLPILAPVDPTAHSNPLSVDETPPYIIYSIPIVLFSVMLITAVVLTIRYRRIKRPRRRLILEPPRMDPEKMGTLRSTPLGIFMPQEDPFTKYSNDSSASVEPSRPVPVFMPSEGSQSHPRRSTIRQGRSHTYTMSGTRKPKRRPKVPKAQSASSIGTITSLASSMERIRPPIPAVHISSRSGSRRSTIQEFNEGQSHDLTEDDKPPAALLPDTEFGEDIPLNTPQQPDGPKAKTTRLPRTPAPQEQFQQEFWEKAN</sequence>
<reference evidence="3 4" key="1">
    <citation type="journal article" date="2018" name="Evol. Lett.">
        <title>Horizontal gene cluster transfer increased hallucinogenic mushroom diversity.</title>
        <authorList>
            <person name="Reynolds H.T."/>
            <person name="Vijayakumar V."/>
            <person name="Gluck-Thaler E."/>
            <person name="Korotkin H.B."/>
            <person name="Matheny P.B."/>
            <person name="Slot J.C."/>
        </authorList>
    </citation>
    <scope>NUCLEOTIDE SEQUENCE [LARGE SCALE GENOMIC DNA]</scope>
    <source>
        <strain evidence="3 4">2629</strain>
    </source>
</reference>
<keyword evidence="2" id="KW-0472">Membrane</keyword>
<evidence type="ECO:0000313" key="4">
    <source>
        <dbReference type="Proteomes" id="UP000284842"/>
    </source>
</evidence>
<evidence type="ECO:0000256" key="1">
    <source>
        <dbReference type="SAM" id="MobiDB-lite"/>
    </source>
</evidence>
<evidence type="ECO:0000256" key="2">
    <source>
        <dbReference type="SAM" id="Phobius"/>
    </source>
</evidence>
<dbReference type="EMBL" id="NHTK01005055">
    <property type="protein sequence ID" value="PPQ83187.1"/>
    <property type="molecule type" value="Genomic_DNA"/>
</dbReference>
<keyword evidence="2" id="KW-0812">Transmembrane</keyword>
<organism evidence="3 4">
    <name type="scientific">Panaeolus cyanescens</name>
    <dbReference type="NCBI Taxonomy" id="181874"/>
    <lineage>
        <taxon>Eukaryota</taxon>
        <taxon>Fungi</taxon>
        <taxon>Dikarya</taxon>
        <taxon>Basidiomycota</taxon>
        <taxon>Agaricomycotina</taxon>
        <taxon>Agaricomycetes</taxon>
        <taxon>Agaricomycetidae</taxon>
        <taxon>Agaricales</taxon>
        <taxon>Agaricineae</taxon>
        <taxon>Galeropsidaceae</taxon>
        <taxon>Panaeolus</taxon>
    </lineage>
</organism>
<gene>
    <name evidence="3" type="ORF">CVT24_002259</name>
</gene>
<name>A0A409WXG8_9AGAR</name>
<feature type="compositionally biased region" description="Polar residues" evidence="1">
    <location>
        <begin position="264"/>
        <end position="277"/>
    </location>
</feature>
<feature type="compositionally biased region" description="Basic and acidic residues" evidence="1">
    <location>
        <begin position="309"/>
        <end position="319"/>
    </location>
</feature>